<feature type="compositionally biased region" description="Polar residues" evidence="1">
    <location>
        <begin position="186"/>
        <end position="214"/>
    </location>
</feature>
<dbReference type="SUPFAM" id="SSF81296">
    <property type="entry name" value="E set domains"/>
    <property type="match status" value="1"/>
</dbReference>
<evidence type="ECO:0000256" key="1">
    <source>
        <dbReference type="SAM" id="MobiDB-lite"/>
    </source>
</evidence>
<dbReference type="Gene3D" id="2.60.40.10">
    <property type="entry name" value="Immunoglobulins"/>
    <property type="match status" value="1"/>
</dbReference>
<dbReference type="EMBL" id="WNWS01000005">
    <property type="protein sequence ID" value="KAE9988674.1"/>
    <property type="molecule type" value="Genomic_DNA"/>
</dbReference>
<feature type="region of interest" description="Disordered" evidence="1">
    <location>
        <begin position="171"/>
        <end position="214"/>
    </location>
</feature>
<feature type="compositionally biased region" description="Basic residues" evidence="1">
    <location>
        <begin position="242"/>
        <end position="255"/>
    </location>
</feature>
<proteinExistence type="predicted"/>
<gene>
    <name evidence="2" type="ORF">BLS_004053</name>
    <name evidence="3" type="ORF">EG328_008691</name>
</gene>
<feature type="compositionally biased region" description="Basic residues" evidence="1">
    <location>
        <begin position="299"/>
        <end position="308"/>
    </location>
</feature>
<evidence type="ECO:0000313" key="3">
    <source>
        <dbReference type="EMBL" id="KAE9988674.1"/>
    </source>
</evidence>
<feature type="region of interest" description="Disordered" evidence="1">
    <location>
        <begin position="232"/>
        <end position="311"/>
    </location>
</feature>
<dbReference type="PANTHER" id="PTHR40625">
    <property type="entry name" value="GTP-BINDING PROTEIN ESDC-RELATED"/>
    <property type="match status" value="1"/>
</dbReference>
<comment type="caution">
    <text evidence="2">The sequence shown here is derived from an EMBL/GenBank/DDBJ whole genome shotgun (WGS) entry which is preliminary data.</text>
</comment>
<dbReference type="Proteomes" id="UP000433883">
    <property type="component" value="Unassembled WGS sequence"/>
</dbReference>
<dbReference type="PANTHER" id="PTHR40625:SF1">
    <property type="entry name" value="AMP-ACTIVATED PROTEIN KINASE GLYCOGEN-BINDING DOMAIN-CONTAINING PROTEIN"/>
    <property type="match status" value="1"/>
</dbReference>
<accession>A0A8H3YUG5</accession>
<reference evidence="2 4" key="1">
    <citation type="submission" date="2019-11" db="EMBL/GenBank/DDBJ databases">
        <title>Venturia inaequalis Genome Resource.</title>
        <authorList>
            <person name="Lichtner F.J."/>
        </authorList>
    </citation>
    <scope>NUCLEOTIDE SEQUENCE [LARGE SCALE GENOMIC DNA]</scope>
    <source>
        <strain evidence="3 5">120213</strain>
        <strain evidence="2">Bline_iso_100314</strain>
    </source>
</reference>
<dbReference type="InterPro" id="IPR013783">
    <property type="entry name" value="Ig-like_fold"/>
</dbReference>
<evidence type="ECO:0000313" key="2">
    <source>
        <dbReference type="EMBL" id="KAE9972383.1"/>
    </source>
</evidence>
<evidence type="ECO:0000313" key="4">
    <source>
        <dbReference type="Proteomes" id="UP000433883"/>
    </source>
</evidence>
<dbReference type="AlphaFoldDB" id="A0A8H3YUG5"/>
<dbReference type="Proteomes" id="UP000447873">
    <property type="component" value="Unassembled WGS sequence"/>
</dbReference>
<name>A0A8H3YUG5_VENIN</name>
<evidence type="ECO:0000313" key="5">
    <source>
        <dbReference type="Proteomes" id="UP000447873"/>
    </source>
</evidence>
<dbReference type="OrthoDB" id="5422351at2759"/>
<organism evidence="2 4">
    <name type="scientific">Venturia inaequalis</name>
    <name type="common">Apple scab fungus</name>
    <dbReference type="NCBI Taxonomy" id="5025"/>
    <lineage>
        <taxon>Eukaryota</taxon>
        <taxon>Fungi</taxon>
        <taxon>Dikarya</taxon>
        <taxon>Ascomycota</taxon>
        <taxon>Pezizomycotina</taxon>
        <taxon>Dothideomycetes</taxon>
        <taxon>Pleosporomycetidae</taxon>
        <taxon>Venturiales</taxon>
        <taxon>Venturiaceae</taxon>
        <taxon>Venturia</taxon>
    </lineage>
</organism>
<dbReference type="InterPro" id="IPR014756">
    <property type="entry name" value="Ig_E-set"/>
</dbReference>
<dbReference type="EMBL" id="WNWQ01000264">
    <property type="protein sequence ID" value="KAE9972383.1"/>
    <property type="molecule type" value="Genomic_DNA"/>
</dbReference>
<feature type="compositionally biased region" description="Basic and acidic residues" evidence="1">
    <location>
        <begin position="256"/>
        <end position="266"/>
    </location>
</feature>
<sequence length="581" mass="64246">MPAMESTTLITFILNHPNARKVELLGSWDNFSGSYAMTKDSRRGHGIWSGCHTFKNIICDGDSDIHEARSGGLKMGGTYWYFYRIDDDEEYHDLSQPATSACPLLPGQTLNVLEVPCDTGRYVSRSRSSSISISSAVQTLNPDDRYLTPRPAPTPKLAKLITSAEAAAASGHIFTPSTRDRPWTAEISQGSNPWDTRSSSRGQDIKSASPSPTSATNILKSAFMQLKGPVAALTPSKDGRGRSRVLHPGPVRHHRTESPSMRELRKNISRPVTAPSQSNRLRKSMNESTEMPSAPRHLPLIHRKRPRSPNHLVSRIQETERPTRVTIDSLPEENIVNELGQSVLHRGVGRLSRSSHRRGFSEDFATRRSASLNGKRAPSPRRSVAMNQADCRAVDSLQISTGIPELDGEDVMSAFRFPNERPQTPNHNMDFPTTICQHSRSSSANTNKEGYSVYQMDFDVPLLESPTSAEMPSDTEAYSPAFSSIKGGNSGSSTPHRLSDPPEWPLRNEELRLNFNRSIEKLSVHARSVSTTSTALYSLPLGCDGNPFATEKSHEAQSEVRQLSQMEQLLDEFEYLGAALL</sequence>
<feature type="region of interest" description="Disordered" evidence="1">
    <location>
        <begin position="464"/>
        <end position="504"/>
    </location>
</feature>
<feature type="region of interest" description="Disordered" evidence="1">
    <location>
        <begin position="357"/>
        <end position="384"/>
    </location>
</feature>
<protein>
    <submittedName>
        <fullName evidence="2">Uncharacterized protein</fullName>
    </submittedName>
</protein>